<gene>
    <name evidence="2" type="ORF">HPB51_019025</name>
</gene>
<keyword evidence="3" id="KW-1185">Reference proteome</keyword>
<feature type="region of interest" description="Disordered" evidence="1">
    <location>
        <begin position="68"/>
        <end position="97"/>
    </location>
</feature>
<evidence type="ECO:0000313" key="2">
    <source>
        <dbReference type="EMBL" id="KAH8009714.1"/>
    </source>
</evidence>
<evidence type="ECO:0000313" key="3">
    <source>
        <dbReference type="Proteomes" id="UP000821866"/>
    </source>
</evidence>
<dbReference type="EMBL" id="JABSTU010000011">
    <property type="protein sequence ID" value="KAH8009714.1"/>
    <property type="molecule type" value="Genomic_DNA"/>
</dbReference>
<organism evidence="2 3">
    <name type="scientific">Rhipicephalus microplus</name>
    <name type="common">Cattle tick</name>
    <name type="synonym">Boophilus microplus</name>
    <dbReference type="NCBI Taxonomy" id="6941"/>
    <lineage>
        <taxon>Eukaryota</taxon>
        <taxon>Metazoa</taxon>
        <taxon>Ecdysozoa</taxon>
        <taxon>Arthropoda</taxon>
        <taxon>Chelicerata</taxon>
        <taxon>Arachnida</taxon>
        <taxon>Acari</taxon>
        <taxon>Parasitiformes</taxon>
        <taxon>Ixodida</taxon>
        <taxon>Ixodoidea</taxon>
        <taxon>Ixodidae</taxon>
        <taxon>Rhipicephalinae</taxon>
        <taxon>Rhipicephalus</taxon>
        <taxon>Boophilus</taxon>
    </lineage>
</organism>
<feature type="compositionally biased region" description="Polar residues" evidence="1">
    <location>
        <begin position="29"/>
        <end position="43"/>
    </location>
</feature>
<dbReference type="Proteomes" id="UP000821866">
    <property type="component" value="Chromosome 9"/>
</dbReference>
<feature type="region of interest" description="Disordered" evidence="1">
    <location>
        <begin position="20"/>
        <end position="53"/>
    </location>
</feature>
<reference evidence="2" key="2">
    <citation type="submission" date="2021-09" db="EMBL/GenBank/DDBJ databases">
        <authorList>
            <person name="Jia N."/>
            <person name="Wang J."/>
            <person name="Shi W."/>
            <person name="Du L."/>
            <person name="Sun Y."/>
            <person name="Zhan W."/>
            <person name="Jiang J."/>
            <person name="Wang Q."/>
            <person name="Zhang B."/>
            <person name="Ji P."/>
            <person name="Sakyi L.B."/>
            <person name="Cui X."/>
            <person name="Yuan T."/>
            <person name="Jiang B."/>
            <person name="Yang W."/>
            <person name="Lam T.T.-Y."/>
            <person name="Chang Q."/>
            <person name="Ding S."/>
            <person name="Wang X."/>
            <person name="Zhu J."/>
            <person name="Ruan X."/>
            <person name="Zhao L."/>
            <person name="Wei J."/>
            <person name="Que T."/>
            <person name="Du C."/>
            <person name="Cheng J."/>
            <person name="Dai P."/>
            <person name="Han X."/>
            <person name="Huang E."/>
            <person name="Gao Y."/>
            <person name="Liu J."/>
            <person name="Shao H."/>
            <person name="Ye R."/>
            <person name="Li L."/>
            <person name="Wei W."/>
            <person name="Wang X."/>
            <person name="Wang C."/>
            <person name="Huo Q."/>
            <person name="Li W."/>
            <person name="Guo W."/>
            <person name="Chen H."/>
            <person name="Chen S."/>
            <person name="Zhou L."/>
            <person name="Zhou L."/>
            <person name="Ni X."/>
            <person name="Tian J."/>
            <person name="Zhou Y."/>
            <person name="Sheng Y."/>
            <person name="Liu T."/>
            <person name="Pan Y."/>
            <person name="Xia L."/>
            <person name="Li J."/>
            <person name="Zhao F."/>
            <person name="Cao W."/>
        </authorList>
    </citation>
    <scope>NUCLEOTIDE SEQUENCE</scope>
    <source>
        <strain evidence="2">Rmic-2018</strain>
        <tissue evidence="2">Larvae</tissue>
    </source>
</reference>
<dbReference type="AlphaFoldDB" id="A0A9J6D6Q0"/>
<comment type="caution">
    <text evidence="2">The sequence shown here is derived from an EMBL/GenBank/DDBJ whole genome shotgun (WGS) entry which is preliminary data.</text>
</comment>
<accession>A0A9J6D6Q0</accession>
<dbReference type="VEuPathDB" id="VectorBase:LOC119178740"/>
<sequence length="195" mass="21922">MSLPLLHQLRLRDTSVGVGRAPQFRGTEKLNSSLSGTQPTRPTKSAKDETLNDPRTCLRNGSLAECRQEGPQVGDDMVIGETDSDETEADNSKGNDAENRSTQWFILFKRKPNRKIEAKLRMAALEARVGAELSDQLQDLQKAQLAADGRQRLLDEVEPWSPTQHCPLQELPLLRSSRDAPFRWTLSGYQRLKVK</sequence>
<evidence type="ECO:0000256" key="1">
    <source>
        <dbReference type="SAM" id="MobiDB-lite"/>
    </source>
</evidence>
<protein>
    <submittedName>
        <fullName evidence="2">Uncharacterized protein</fullName>
    </submittedName>
</protein>
<name>A0A9J6D6Q0_RHIMP</name>
<reference evidence="2" key="1">
    <citation type="journal article" date="2020" name="Cell">
        <title>Large-Scale Comparative Analyses of Tick Genomes Elucidate Their Genetic Diversity and Vector Capacities.</title>
        <authorList>
            <consortium name="Tick Genome and Microbiome Consortium (TIGMIC)"/>
            <person name="Jia N."/>
            <person name="Wang J."/>
            <person name="Shi W."/>
            <person name="Du L."/>
            <person name="Sun Y."/>
            <person name="Zhan W."/>
            <person name="Jiang J.F."/>
            <person name="Wang Q."/>
            <person name="Zhang B."/>
            <person name="Ji P."/>
            <person name="Bell-Sakyi L."/>
            <person name="Cui X.M."/>
            <person name="Yuan T.T."/>
            <person name="Jiang B.G."/>
            <person name="Yang W.F."/>
            <person name="Lam T.T."/>
            <person name="Chang Q.C."/>
            <person name="Ding S.J."/>
            <person name="Wang X.J."/>
            <person name="Zhu J.G."/>
            <person name="Ruan X.D."/>
            <person name="Zhao L."/>
            <person name="Wei J.T."/>
            <person name="Ye R.Z."/>
            <person name="Que T.C."/>
            <person name="Du C.H."/>
            <person name="Zhou Y.H."/>
            <person name="Cheng J.X."/>
            <person name="Dai P.F."/>
            <person name="Guo W.B."/>
            <person name="Han X.H."/>
            <person name="Huang E.J."/>
            <person name="Li L.F."/>
            <person name="Wei W."/>
            <person name="Gao Y.C."/>
            <person name="Liu J.Z."/>
            <person name="Shao H.Z."/>
            <person name="Wang X."/>
            <person name="Wang C.C."/>
            <person name="Yang T.C."/>
            <person name="Huo Q.B."/>
            <person name="Li W."/>
            <person name="Chen H.Y."/>
            <person name="Chen S.E."/>
            <person name="Zhou L.G."/>
            <person name="Ni X.B."/>
            <person name="Tian J.H."/>
            <person name="Sheng Y."/>
            <person name="Liu T."/>
            <person name="Pan Y.S."/>
            <person name="Xia L.Y."/>
            <person name="Li J."/>
            <person name="Zhao F."/>
            <person name="Cao W.C."/>
        </authorList>
    </citation>
    <scope>NUCLEOTIDE SEQUENCE</scope>
    <source>
        <strain evidence="2">Rmic-2018</strain>
    </source>
</reference>
<proteinExistence type="predicted"/>